<dbReference type="EMBL" id="CAJOBC010102425">
    <property type="protein sequence ID" value="CAF4479899.1"/>
    <property type="molecule type" value="Genomic_DNA"/>
</dbReference>
<gene>
    <name evidence="3" type="ORF">GPM918_LOCUS42517</name>
    <name evidence="2" type="ORF">OVA965_LOCUS20863</name>
    <name evidence="5" type="ORF">SRO942_LOCUS43769</name>
    <name evidence="4" type="ORF">TMI583_LOCUS21372</name>
</gene>
<evidence type="ECO:0000313" key="6">
    <source>
        <dbReference type="Proteomes" id="UP000663829"/>
    </source>
</evidence>
<keyword evidence="6" id="KW-1185">Reference proteome</keyword>
<evidence type="ECO:0000313" key="3">
    <source>
        <dbReference type="EMBL" id="CAF1602111.1"/>
    </source>
</evidence>
<dbReference type="Proteomes" id="UP000663829">
    <property type="component" value="Unassembled WGS sequence"/>
</dbReference>
<dbReference type="Proteomes" id="UP000677228">
    <property type="component" value="Unassembled WGS sequence"/>
</dbReference>
<dbReference type="AlphaFoldDB" id="A0A816AZH8"/>
<dbReference type="EMBL" id="CAJNOQ010035977">
    <property type="protein sequence ID" value="CAF1602111.1"/>
    <property type="molecule type" value="Genomic_DNA"/>
</dbReference>
<sequence length="151" mass="16107">MLASNQHQQSPLSTDTRGAPKALEVFTIDTRDPTVPLQAAQLIQRSGADPVIWISTELTRTTSAGNFRLYKDGSGIFGLWVPNSQAFYSDAAPPNICAPDAQSDIQLIGPIGSKPSQFGRIAHTAAARIPARRQSFSRLESKSSGNPGSSV</sequence>
<proteinExistence type="predicted"/>
<dbReference type="EMBL" id="CAJNOK010011233">
    <property type="protein sequence ID" value="CAF1135471.1"/>
    <property type="molecule type" value="Genomic_DNA"/>
</dbReference>
<name>A0A816AZH8_9BILA</name>
<dbReference type="Proteomes" id="UP000681722">
    <property type="component" value="Unassembled WGS sequence"/>
</dbReference>
<reference evidence="3" key="1">
    <citation type="submission" date="2021-02" db="EMBL/GenBank/DDBJ databases">
        <authorList>
            <person name="Nowell W R."/>
        </authorList>
    </citation>
    <scope>NUCLEOTIDE SEQUENCE</scope>
</reference>
<evidence type="ECO:0000313" key="2">
    <source>
        <dbReference type="EMBL" id="CAF1135471.1"/>
    </source>
</evidence>
<accession>A0A816AZH8</accession>
<evidence type="ECO:0000256" key="1">
    <source>
        <dbReference type="SAM" id="MobiDB-lite"/>
    </source>
</evidence>
<evidence type="ECO:0000313" key="5">
    <source>
        <dbReference type="EMBL" id="CAF4479899.1"/>
    </source>
</evidence>
<dbReference type="EMBL" id="CAJOBA010023816">
    <property type="protein sequence ID" value="CAF3923860.1"/>
    <property type="molecule type" value="Genomic_DNA"/>
</dbReference>
<dbReference type="Proteomes" id="UP000682733">
    <property type="component" value="Unassembled WGS sequence"/>
</dbReference>
<feature type="region of interest" description="Disordered" evidence="1">
    <location>
        <begin position="132"/>
        <end position="151"/>
    </location>
</feature>
<feature type="compositionally biased region" description="Polar residues" evidence="1">
    <location>
        <begin position="134"/>
        <end position="151"/>
    </location>
</feature>
<organism evidence="3 6">
    <name type="scientific">Didymodactylos carnosus</name>
    <dbReference type="NCBI Taxonomy" id="1234261"/>
    <lineage>
        <taxon>Eukaryota</taxon>
        <taxon>Metazoa</taxon>
        <taxon>Spiralia</taxon>
        <taxon>Gnathifera</taxon>
        <taxon>Rotifera</taxon>
        <taxon>Eurotatoria</taxon>
        <taxon>Bdelloidea</taxon>
        <taxon>Philodinida</taxon>
        <taxon>Philodinidae</taxon>
        <taxon>Didymodactylos</taxon>
    </lineage>
</organism>
<comment type="caution">
    <text evidence="3">The sequence shown here is derived from an EMBL/GenBank/DDBJ whole genome shotgun (WGS) entry which is preliminary data.</text>
</comment>
<protein>
    <submittedName>
        <fullName evidence="3">Uncharacterized protein</fullName>
    </submittedName>
</protein>
<evidence type="ECO:0000313" key="4">
    <source>
        <dbReference type="EMBL" id="CAF3923860.1"/>
    </source>
</evidence>